<evidence type="ECO:0000313" key="2">
    <source>
        <dbReference type="EMBL" id="MFC5227296.1"/>
    </source>
</evidence>
<sequence length="113" mass="12357">MPNNVTAPPKAFLTCNHDAFTALCNPDRGRTGDGGRSTPNHSRCHPACANISRTDSQITALRAEVARIDADADAGLDPYPIAAREQQRKAHLTAIIRRHEAQQSADTEVEERR</sequence>
<evidence type="ECO:0000256" key="1">
    <source>
        <dbReference type="SAM" id="MobiDB-lite"/>
    </source>
</evidence>
<dbReference type="EMBL" id="JBHSKL010000029">
    <property type="protein sequence ID" value="MFC5227296.1"/>
    <property type="molecule type" value="Genomic_DNA"/>
</dbReference>
<proteinExistence type="predicted"/>
<organism evidence="2 3">
    <name type="scientific">Streptomyces fimbriatus</name>
    <dbReference type="NCBI Taxonomy" id="68197"/>
    <lineage>
        <taxon>Bacteria</taxon>
        <taxon>Bacillati</taxon>
        <taxon>Actinomycetota</taxon>
        <taxon>Actinomycetes</taxon>
        <taxon>Kitasatosporales</taxon>
        <taxon>Streptomycetaceae</taxon>
        <taxon>Streptomyces</taxon>
    </lineage>
</organism>
<evidence type="ECO:0000313" key="3">
    <source>
        <dbReference type="Proteomes" id="UP001596156"/>
    </source>
</evidence>
<dbReference type="RefSeq" id="WP_344645832.1">
    <property type="nucleotide sequence ID" value="NZ_BAAASS010000021.1"/>
</dbReference>
<comment type="caution">
    <text evidence="2">The sequence shown here is derived from an EMBL/GenBank/DDBJ whole genome shotgun (WGS) entry which is preliminary data.</text>
</comment>
<dbReference type="Proteomes" id="UP001596156">
    <property type="component" value="Unassembled WGS sequence"/>
</dbReference>
<reference evidence="3" key="1">
    <citation type="journal article" date="2019" name="Int. J. Syst. Evol. Microbiol.">
        <title>The Global Catalogue of Microorganisms (GCM) 10K type strain sequencing project: providing services to taxonomists for standard genome sequencing and annotation.</title>
        <authorList>
            <consortium name="The Broad Institute Genomics Platform"/>
            <consortium name="The Broad Institute Genome Sequencing Center for Infectious Disease"/>
            <person name="Wu L."/>
            <person name="Ma J."/>
        </authorList>
    </citation>
    <scope>NUCLEOTIDE SEQUENCE [LARGE SCALE GENOMIC DNA]</scope>
    <source>
        <strain evidence="3">CCM 8479</strain>
    </source>
</reference>
<protein>
    <submittedName>
        <fullName evidence="2">Uncharacterized protein</fullName>
    </submittedName>
</protein>
<name>A0ABW0DDC9_STRFI</name>
<gene>
    <name evidence="2" type="ORF">ACFPN6_22340</name>
</gene>
<keyword evidence="3" id="KW-1185">Reference proteome</keyword>
<accession>A0ABW0DDC9</accession>
<feature type="region of interest" description="Disordered" evidence="1">
    <location>
        <begin position="26"/>
        <end position="45"/>
    </location>
</feature>